<dbReference type="PANTHER" id="PTHR13890">
    <property type="entry name" value="RNA SPLICING PROTEIN MRS2, MITOCHONDRIAL"/>
    <property type="match status" value="1"/>
</dbReference>
<dbReference type="OrthoDB" id="786112at2759"/>
<protein>
    <submittedName>
        <fullName evidence="2">Uncharacterized protein</fullName>
    </submittedName>
</protein>
<dbReference type="Gene3D" id="1.20.58.340">
    <property type="entry name" value="Magnesium transport protein CorA, transmembrane region"/>
    <property type="match status" value="1"/>
</dbReference>
<sequence>MLSVDSGKEAEVEKVNELQMEVYPALVELASNISTLNLEHVRSLQVGDGIGHLMDDDDDMAEMYVSEKKRKIRGSCVRGARR</sequence>
<dbReference type="InterPro" id="IPR039204">
    <property type="entry name" value="MRS2-like"/>
</dbReference>
<dbReference type="AlphaFoldDB" id="A0A8X7QG81"/>
<evidence type="ECO:0000313" key="2">
    <source>
        <dbReference type="EMBL" id="KAG2269824.1"/>
    </source>
</evidence>
<reference evidence="2 3" key="1">
    <citation type="submission" date="2020-02" db="EMBL/GenBank/DDBJ databases">
        <authorList>
            <person name="Ma Q."/>
            <person name="Huang Y."/>
            <person name="Song X."/>
            <person name="Pei D."/>
        </authorList>
    </citation>
    <scope>NUCLEOTIDE SEQUENCE [LARGE SCALE GENOMIC DNA]</scope>
    <source>
        <strain evidence="2">Sxm20200214</strain>
        <tissue evidence="2">Leaf</tissue>
    </source>
</reference>
<name>A0A8X7QG81_BRACI</name>
<proteinExistence type="inferred from homology"/>
<organism evidence="2 3">
    <name type="scientific">Brassica carinata</name>
    <name type="common">Ethiopian mustard</name>
    <name type="synonym">Abyssinian cabbage</name>
    <dbReference type="NCBI Taxonomy" id="52824"/>
    <lineage>
        <taxon>Eukaryota</taxon>
        <taxon>Viridiplantae</taxon>
        <taxon>Streptophyta</taxon>
        <taxon>Embryophyta</taxon>
        <taxon>Tracheophyta</taxon>
        <taxon>Spermatophyta</taxon>
        <taxon>Magnoliopsida</taxon>
        <taxon>eudicotyledons</taxon>
        <taxon>Gunneridae</taxon>
        <taxon>Pentapetalae</taxon>
        <taxon>rosids</taxon>
        <taxon>malvids</taxon>
        <taxon>Brassicales</taxon>
        <taxon>Brassicaceae</taxon>
        <taxon>Brassiceae</taxon>
        <taxon>Brassica</taxon>
    </lineage>
</organism>
<comment type="similarity">
    <text evidence="1">Belongs to the CorA metal ion transporter (MIT) (TC 1.A.35.5) family.</text>
</comment>
<comment type="caution">
    <text evidence="2">The sequence shown here is derived from an EMBL/GenBank/DDBJ whole genome shotgun (WGS) entry which is preliminary data.</text>
</comment>
<keyword evidence="3" id="KW-1185">Reference proteome</keyword>
<dbReference type="GO" id="GO:0015095">
    <property type="term" value="F:magnesium ion transmembrane transporter activity"/>
    <property type="evidence" value="ECO:0007669"/>
    <property type="project" value="UniProtKB-ARBA"/>
</dbReference>
<gene>
    <name evidence="2" type="ORF">Bca52824_064379</name>
</gene>
<evidence type="ECO:0000313" key="3">
    <source>
        <dbReference type="Proteomes" id="UP000886595"/>
    </source>
</evidence>
<dbReference type="EMBL" id="JAAMPC010000013">
    <property type="protein sequence ID" value="KAG2269824.1"/>
    <property type="molecule type" value="Genomic_DNA"/>
</dbReference>
<evidence type="ECO:0000256" key="1">
    <source>
        <dbReference type="ARBA" id="ARBA00007535"/>
    </source>
</evidence>
<accession>A0A8X7QG81</accession>
<dbReference type="Proteomes" id="UP000886595">
    <property type="component" value="Unassembled WGS sequence"/>
</dbReference>
<dbReference type="PANTHER" id="PTHR13890:SF39">
    <property type="entry name" value="MAGNESIUM TRANSPORTER MRS2-5"/>
    <property type="match status" value="1"/>
</dbReference>